<evidence type="ECO:0000313" key="3">
    <source>
        <dbReference type="Proteomes" id="UP001500655"/>
    </source>
</evidence>
<comment type="caution">
    <text evidence="2">The sequence shown here is derived from an EMBL/GenBank/DDBJ whole genome shotgun (WGS) entry which is preliminary data.</text>
</comment>
<reference evidence="2 3" key="1">
    <citation type="journal article" date="2019" name="Int. J. Syst. Evol. Microbiol.">
        <title>The Global Catalogue of Microorganisms (GCM) 10K type strain sequencing project: providing services to taxonomists for standard genome sequencing and annotation.</title>
        <authorList>
            <consortium name="The Broad Institute Genomics Platform"/>
            <consortium name="The Broad Institute Genome Sequencing Center for Infectious Disease"/>
            <person name="Wu L."/>
            <person name="Ma J."/>
        </authorList>
    </citation>
    <scope>NUCLEOTIDE SEQUENCE [LARGE SCALE GENOMIC DNA]</scope>
    <source>
        <strain evidence="2 3">JCM 13249</strain>
    </source>
</reference>
<feature type="region of interest" description="Disordered" evidence="1">
    <location>
        <begin position="52"/>
        <end position="72"/>
    </location>
</feature>
<dbReference type="Proteomes" id="UP001500655">
    <property type="component" value="Unassembled WGS sequence"/>
</dbReference>
<keyword evidence="3" id="KW-1185">Reference proteome</keyword>
<organism evidence="2 3">
    <name type="scientific">Luedemannella helvata</name>
    <dbReference type="NCBI Taxonomy" id="349315"/>
    <lineage>
        <taxon>Bacteria</taxon>
        <taxon>Bacillati</taxon>
        <taxon>Actinomycetota</taxon>
        <taxon>Actinomycetes</taxon>
        <taxon>Micromonosporales</taxon>
        <taxon>Micromonosporaceae</taxon>
        <taxon>Luedemannella</taxon>
    </lineage>
</organism>
<accession>A0ABN2KP03</accession>
<sequence>MMRMSKQSKARGEGLAVGWPSATLGYSGIDYFPLLGEGGAAGELVEQVVAVPDRAEGEGAAEGDDPVDGPAA</sequence>
<dbReference type="EMBL" id="BAAALS010000017">
    <property type="protein sequence ID" value="GAA1761495.1"/>
    <property type="molecule type" value="Genomic_DNA"/>
</dbReference>
<evidence type="ECO:0000313" key="2">
    <source>
        <dbReference type="EMBL" id="GAA1761495.1"/>
    </source>
</evidence>
<protein>
    <submittedName>
        <fullName evidence="2">Uncharacterized protein</fullName>
    </submittedName>
</protein>
<evidence type="ECO:0000256" key="1">
    <source>
        <dbReference type="SAM" id="MobiDB-lite"/>
    </source>
</evidence>
<name>A0ABN2KP03_9ACTN</name>
<feature type="compositionally biased region" description="Acidic residues" evidence="1">
    <location>
        <begin position="59"/>
        <end position="72"/>
    </location>
</feature>
<gene>
    <name evidence="2" type="ORF">GCM10009681_35810</name>
</gene>
<proteinExistence type="predicted"/>